<evidence type="ECO:0000313" key="3">
    <source>
        <dbReference type="EMBL" id="GMM57340.1"/>
    </source>
</evidence>
<sequence>MRLKTSCTLHKDQINMSKRLQHYSSGDDEVEEGFVHKRSRRNDMRNLAAYSSDSEPEADGYSTDEVAGKTGTEPTSEKIEELRSDDDMFASEEENKADAVSSGLPKPSGFDIETFNKENEIVPDTEPVRQENDVQIESFNLNDDMKHGTFDKDGNFTRRQDDDEDAVLIEDKWMDENTDTKRAAESHKKQQQTEKQRLRQMKKNMRHYMIDEALLRLFYFIGKSASVVEVLGRLNGMRAKSKDKVEKEYITNAIDFVTDLIDILEQKGVDDVYNLDKNKLSALIEEESLSTTSLIDPGRRIWSFKWMKDLNKIHEPYSSHEMSSWKKTYFKNKAIIKFKDDEDVPTNWIHISCLEFS</sequence>
<dbReference type="EMBL" id="BTGD01000011">
    <property type="protein sequence ID" value="GMM57340.1"/>
    <property type="molecule type" value="Genomic_DNA"/>
</dbReference>
<keyword evidence="4" id="KW-1185">Reference proteome</keyword>
<dbReference type="InterPro" id="IPR003169">
    <property type="entry name" value="GYF"/>
</dbReference>
<accession>A0AAV5S0G2</accession>
<dbReference type="Proteomes" id="UP001377567">
    <property type="component" value="Unassembled WGS sequence"/>
</dbReference>
<protein>
    <submittedName>
        <fullName evidence="3">U5 snRNP complex subunit</fullName>
    </submittedName>
</protein>
<feature type="domain" description="GYF" evidence="2">
    <location>
        <begin position="299"/>
        <end position="357"/>
    </location>
</feature>
<evidence type="ECO:0000256" key="1">
    <source>
        <dbReference type="SAM" id="MobiDB-lite"/>
    </source>
</evidence>
<name>A0AAV5S0G2_MAUHU</name>
<dbReference type="PROSITE" id="PS50829">
    <property type="entry name" value="GYF"/>
    <property type="match status" value="1"/>
</dbReference>
<dbReference type="InterPro" id="IPR039905">
    <property type="entry name" value="CD2BP2/Lin1"/>
</dbReference>
<dbReference type="PANTHER" id="PTHR13138:SF3">
    <property type="entry name" value="CD2 ANTIGEN CYTOPLASMIC TAIL-BINDING PROTEIN 2"/>
    <property type="match status" value="1"/>
</dbReference>
<dbReference type="GO" id="GO:0005682">
    <property type="term" value="C:U5 snRNP"/>
    <property type="evidence" value="ECO:0007669"/>
    <property type="project" value="InterPro"/>
</dbReference>
<gene>
    <name evidence="3" type="ORF">DAKH74_039560</name>
</gene>
<evidence type="ECO:0000259" key="2">
    <source>
        <dbReference type="PROSITE" id="PS50829"/>
    </source>
</evidence>
<dbReference type="AlphaFoldDB" id="A0AAV5S0G2"/>
<dbReference type="Pfam" id="PF02213">
    <property type="entry name" value="GYF"/>
    <property type="match status" value="1"/>
</dbReference>
<reference evidence="3 4" key="1">
    <citation type="journal article" date="2023" name="Elife">
        <title>Identification of key yeast species and microbe-microbe interactions impacting larval growth of Drosophila in the wild.</title>
        <authorList>
            <person name="Mure A."/>
            <person name="Sugiura Y."/>
            <person name="Maeda R."/>
            <person name="Honda K."/>
            <person name="Sakurai N."/>
            <person name="Takahashi Y."/>
            <person name="Watada M."/>
            <person name="Katoh T."/>
            <person name="Gotoh A."/>
            <person name="Gotoh Y."/>
            <person name="Taniguchi I."/>
            <person name="Nakamura K."/>
            <person name="Hayashi T."/>
            <person name="Katayama T."/>
            <person name="Uemura T."/>
            <person name="Hattori Y."/>
        </authorList>
    </citation>
    <scope>NUCLEOTIDE SEQUENCE [LARGE SCALE GENOMIC DNA]</scope>
    <source>
        <strain evidence="3 4">KH-74</strain>
    </source>
</reference>
<dbReference type="Gene3D" id="3.30.1490.40">
    <property type="match status" value="1"/>
</dbReference>
<dbReference type="PANTHER" id="PTHR13138">
    <property type="entry name" value="PROTEIN LIN1"/>
    <property type="match status" value="1"/>
</dbReference>
<dbReference type="SMART" id="SM00444">
    <property type="entry name" value="GYF"/>
    <property type="match status" value="1"/>
</dbReference>
<feature type="compositionally biased region" description="Basic and acidic residues" evidence="1">
    <location>
        <begin position="75"/>
        <end position="86"/>
    </location>
</feature>
<feature type="region of interest" description="Disordered" evidence="1">
    <location>
        <begin position="35"/>
        <end position="109"/>
    </location>
</feature>
<evidence type="ECO:0000313" key="4">
    <source>
        <dbReference type="Proteomes" id="UP001377567"/>
    </source>
</evidence>
<proteinExistence type="predicted"/>
<dbReference type="SUPFAM" id="SSF55277">
    <property type="entry name" value="GYF domain"/>
    <property type="match status" value="1"/>
</dbReference>
<dbReference type="InterPro" id="IPR035445">
    <property type="entry name" value="GYF-like_dom_sf"/>
</dbReference>
<comment type="caution">
    <text evidence="3">The sequence shown here is derived from an EMBL/GenBank/DDBJ whole genome shotgun (WGS) entry which is preliminary data.</text>
</comment>
<organism evidence="3 4">
    <name type="scientific">Maudiozyma humilis</name>
    <name type="common">Sour dough yeast</name>
    <name type="synonym">Kazachstania humilis</name>
    <dbReference type="NCBI Taxonomy" id="51915"/>
    <lineage>
        <taxon>Eukaryota</taxon>
        <taxon>Fungi</taxon>
        <taxon>Dikarya</taxon>
        <taxon>Ascomycota</taxon>
        <taxon>Saccharomycotina</taxon>
        <taxon>Saccharomycetes</taxon>
        <taxon>Saccharomycetales</taxon>
        <taxon>Saccharomycetaceae</taxon>
        <taxon>Maudiozyma</taxon>
    </lineage>
</organism>